<protein>
    <recommendedName>
        <fullName evidence="6">Glycosyltransferase 2-like domain-containing protein</fullName>
    </recommendedName>
</protein>
<reference evidence="4 5" key="1">
    <citation type="journal article" date="2016" name="Int. J. Syst. Evol. Microbiol.">
        <title>Tessaracoccus flavus sp. nov., isolated from the drainage system of a lindane-producing factory.</title>
        <authorList>
            <person name="Kumari R."/>
            <person name="Singh P."/>
            <person name="Schumann P."/>
            <person name="Lal R."/>
        </authorList>
    </citation>
    <scope>NUCLEOTIDE SEQUENCE [LARGE SCALE GENOMIC DNA]</scope>
    <source>
        <strain evidence="4 5">RP1T</strain>
    </source>
</reference>
<dbReference type="Pfam" id="PF02709">
    <property type="entry name" value="Glyco_transf_7C"/>
    <property type="match status" value="1"/>
</dbReference>
<evidence type="ECO:0000259" key="3">
    <source>
        <dbReference type="Pfam" id="PF02709"/>
    </source>
</evidence>
<dbReference type="PANTHER" id="PTHR43685">
    <property type="entry name" value="GLYCOSYLTRANSFERASE"/>
    <property type="match status" value="1"/>
</dbReference>
<dbReference type="AlphaFoldDB" id="A0A1Q2CBJ9"/>
<evidence type="ECO:0000256" key="1">
    <source>
        <dbReference type="ARBA" id="ARBA00022679"/>
    </source>
</evidence>
<dbReference type="Gene3D" id="3.90.550.10">
    <property type="entry name" value="Spore Coat Polysaccharide Biosynthesis Protein SpsA, Chain A"/>
    <property type="match status" value="2"/>
</dbReference>
<organism evidence="4 5">
    <name type="scientific">Tessaracoccus flavus</name>
    <dbReference type="NCBI Taxonomy" id="1610493"/>
    <lineage>
        <taxon>Bacteria</taxon>
        <taxon>Bacillati</taxon>
        <taxon>Actinomycetota</taxon>
        <taxon>Actinomycetes</taxon>
        <taxon>Propionibacteriales</taxon>
        <taxon>Propionibacteriaceae</taxon>
        <taxon>Tessaracoccus</taxon>
    </lineage>
</organism>
<dbReference type="GO" id="GO:0016740">
    <property type="term" value="F:transferase activity"/>
    <property type="evidence" value="ECO:0007669"/>
    <property type="project" value="UniProtKB-KW"/>
</dbReference>
<dbReference type="PANTHER" id="PTHR43685:SF2">
    <property type="entry name" value="GLYCOSYLTRANSFERASE 2-LIKE DOMAIN-CONTAINING PROTEIN"/>
    <property type="match status" value="1"/>
</dbReference>
<dbReference type="InterPro" id="IPR001173">
    <property type="entry name" value="Glyco_trans_2-like"/>
</dbReference>
<dbReference type="InterPro" id="IPR050834">
    <property type="entry name" value="Glycosyltransf_2"/>
</dbReference>
<feature type="domain" description="Galactosyltransferase C-terminal" evidence="3">
    <location>
        <begin position="11"/>
        <end position="69"/>
    </location>
</feature>
<accession>A0A1Q2CBJ9</accession>
<feature type="domain" description="Glycosyltransferase 2-like" evidence="2">
    <location>
        <begin position="118"/>
        <end position="243"/>
    </location>
</feature>
<dbReference type="Proteomes" id="UP000188324">
    <property type="component" value="Chromosome"/>
</dbReference>
<evidence type="ECO:0000313" key="5">
    <source>
        <dbReference type="Proteomes" id="UP000188324"/>
    </source>
</evidence>
<proteinExistence type="predicted"/>
<evidence type="ECO:0000259" key="2">
    <source>
        <dbReference type="Pfam" id="PF00535"/>
    </source>
</evidence>
<dbReference type="Pfam" id="PF00535">
    <property type="entry name" value="Glycos_transf_2"/>
    <property type="match status" value="1"/>
</dbReference>
<dbReference type="KEGG" id="tfl:RPIT_00485"/>
<dbReference type="CDD" id="cd00761">
    <property type="entry name" value="Glyco_tranf_GTA_type"/>
    <property type="match status" value="1"/>
</dbReference>
<dbReference type="InterPro" id="IPR027791">
    <property type="entry name" value="Galactosyl_T_C"/>
</dbReference>
<dbReference type="InterPro" id="IPR029044">
    <property type="entry name" value="Nucleotide-diphossugar_trans"/>
</dbReference>
<evidence type="ECO:0008006" key="6">
    <source>
        <dbReference type="Google" id="ProtNLM"/>
    </source>
</evidence>
<dbReference type="RefSeq" id="WP_077339449.1">
    <property type="nucleotide sequence ID" value="NZ_CP019605.1"/>
</dbReference>
<keyword evidence="5" id="KW-1185">Reference proteome</keyword>
<dbReference type="STRING" id="1610493.RPIT_00485"/>
<gene>
    <name evidence="4" type="ORF">RPIT_00485</name>
</gene>
<dbReference type="SUPFAM" id="SSF53448">
    <property type="entry name" value="Nucleotide-diphospho-sugar transferases"/>
    <property type="match status" value="2"/>
</dbReference>
<keyword evidence="1" id="KW-0808">Transferase</keyword>
<name>A0A1Q2CBJ9_9ACTN</name>
<dbReference type="EMBL" id="CP019605">
    <property type="protein sequence ID" value="AQP43480.1"/>
    <property type="molecule type" value="Genomic_DNA"/>
</dbReference>
<evidence type="ECO:0000313" key="4">
    <source>
        <dbReference type="EMBL" id="AQP43480.1"/>
    </source>
</evidence>
<sequence>MRRVATLRPRWGMGLTAVSRQIVERVRGWDERFVIYGGEDNDFAQRVRRAGARVCWPHDDAFHLFHMWHPLTSAAHALSAEATRQIRRNKDIVRNDRTFVRNSMQWRHPLRGAAPLVSVVVSTFNRRRMLQDTINSVLIQTMQDFEIVVVDDGSTDDTADYVSSIADPRVRYVRQDNAGIAAARNRGTDEARGQFIAVLDDDDLMLPWRLECQLAAVEDSLTAVFGSFVNFNDATGEMVLTSVKEMTVLTAALAGGAPGHSTWLIPREWMARVRYDENLTSGVDNDLALRLLRAGVRWASCGRAVVLRRMHEHQVTVSDNTNQLGSASAAYNRLTFTASLHQLDATREASAGEPRVKLLETGRVDELVAAYLPDHLVRRVRLRRMELNGIDAVPSITIERSDGVREGFVLDAPTWDQLVELGPEASSSYLFAAPVGTGRYSFDPQILHSLQDAEAERVLREAVGERPGDVAMAHRGDEGGYARITLDGHPTVIIESGTVADPARPPHWWGEWLARPGEAIVSNASTLPALRDAWYRAVAGEERRHADLG</sequence>